<dbReference type="OrthoDB" id="681124at2"/>
<reference evidence="3 4" key="1">
    <citation type="submission" date="2016-11" db="EMBL/GenBank/DDBJ databases">
        <authorList>
            <person name="Jaros S."/>
            <person name="Januszkiewicz K."/>
            <person name="Wedrychowicz H."/>
        </authorList>
    </citation>
    <scope>NUCLEOTIDE SEQUENCE [LARGE SCALE GENOMIC DNA]</scope>
    <source>
        <strain evidence="3 4">DSM 26897</strain>
    </source>
</reference>
<feature type="region of interest" description="Disordered" evidence="1">
    <location>
        <begin position="98"/>
        <end position="142"/>
    </location>
</feature>
<protein>
    <submittedName>
        <fullName evidence="3">Uncharacterized protein</fullName>
    </submittedName>
</protein>
<gene>
    <name evidence="3" type="ORF">SAMN05444008_10426</name>
</gene>
<name>A0A1M4XSG6_9BACT</name>
<evidence type="ECO:0000313" key="4">
    <source>
        <dbReference type="Proteomes" id="UP000184368"/>
    </source>
</evidence>
<feature type="chain" id="PRO_5009908331" evidence="2">
    <location>
        <begin position="27"/>
        <end position="142"/>
    </location>
</feature>
<organism evidence="3 4">
    <name type="scientific">Cnuella takakiae</name>
    <dbReference type="NCBI Taxonomy" id="1302690"/>
    <lineage>
        <taxon>Bacteria</taxon>
        <taxon>Pseudomonadati</taxon>
        <taxon>Bacteroidota</taxon>
        <taxon>Chitinophagia</taxon>
        <taxon>Chitinophagales</taxon>
        <taxon>Chitinophagaceae</taxon>
        <taxon>Cnuella</taxon>
    </lineage>
</organism>
<accession>A0A1M4XSG6</accession>
<dbReference type="PROSITE" id="PS51257">
    <property type="entry name" value="PROKAR_LIPOPROTEIN"/>
    <property type="match status" value="1"/>
</dbReference>
<feature type="signal peptide" evidence="2">
    <location>
        <begin position="1"/>
        <end position="26"/>
    </location>
</feature>
<dbReference type="EMBL" id="FQUO01000004">
    <property type="protein sequence ID" value="SHE96507.1"/>
    <property type="molecule type" value="Genomic_DNA"/>
</dbReference>
<dbReference type="RefSeq" id="WP_073041069.1">
    <property type="nucleotide sequence ID" value="NZ_FQUO01000004.1"/>
</dbReference>
<dbReference type="AlphaFoldDB" id="A0A1M4XSG6"/>
<evidence type="ECO:0000256" key="2">
    <source>
        <dbReference type="SAM" id="SignalP"/>
    </source>
</evidence>
<proteinExistence type="predicted"/>
<sequence length="142" mass="15301">MKQINIVPMALIAVLMILAVSCTPLQQTQGGYEEAPGSSRVYRNAPYGNQQVIVVERDPYSGQYFEVSPYGYYGGTPYYGSPRGYNYGYGYPSGGYSRGGNVRGGYNRGGNVGTSRPAPRPSAPSRPSSPTTQRAKDAIRGN</sequence>
<evidence type="ECO:0000313" key="3">
    <source>
        <dbReference type="EMBL" id="SHE96507.1"/>
    </source>
</evidence>
<dbReference type="Proteomes" id="UP000184368">
    <property type="component" value="Unassembled WGS sequence"/>
</dbReference>
<feature type="compositionally biased region" description="Gly residues" evidence="1">
    <location>
        <begin position="98"/>
        <end position="112"/>
    </location>
</feature>
<keyword evidence="4" id="KW-1185">Reference proteome</keyword>
<keyword evidence="2" id="KW-0732">Signal</keyword>
<evidence type="ECO:0000256" key="1">
    <source>
        <dbReference type="SAM" id="MobiDB-lite"/>
    </source>
</evidence>